<dbReference type="AlphaFoldDB" id="A0A4Y7KVR5"/>
<name>A0A4Y7KVR5_PAPSO</name>
<organism evidence="1 2">
    <name type="scientific">Papaver somniferum</name>
    <name type="common">Opium poppy</name>
    <dbReference type="NCBI Taxonomy" id="3469"/>
    <lineage>
        <taxon>Eukaryota</taxon>
        <taxon>Viridiplantae</taxon>
        <taxon>Streptophyta</taxon>
        <taxon>Embryophyta</taxon>
        <taxon>Tracheophyta</taxon>
        <taxon>Spermatophyta</taxon>
        <taxon>Magnoliopsida</taxon>
        <taxon>Ranunculales</taxon>
        <taxon>Papaveraceae</taxon>
        <taxon>Papaveroideae</taxon>
        <taxon>Papaver</taxon>
    </lineage>
</organism>
<reference evidence="1 2" key="1">
    <citation type="journal article" date="2018" name="Science">
        <title>The opium poppy genome and morphinan production.</title>
        <authorList>
            <person name="Guo L."/>
            <person name="Winzer T."/>
            <person name="Yang X."/>
            <person name="Li Y."/>
            <person name="Ning Z."/>
            <person name="He Z."/>
            <person name="Teodor R."/>
            <person name="Lu Y."/>
            <person name="Bowser T.A."/>
            <person name="Graham I.A."/>
            <person name="Ye K."/>
        </authorList>
    </citation>
    <scope>NUCLEOTIDE SEQUENCE [LARGE SCALE GENOMIC DNA]</scope>
    <source>
        <strain evidence="2">cv. HN1</strain>
        <tissue evidence="1">Leaves</tissue>
    </source>
</reference>
<protein>
    <submittedName>
        <fullName evidence="1">Uncharacterized protein</fullName>
    </submittedName>
</protein>
<gene>
    <name evidence="1" type="ORF">C5167_001015</name>
</gene>
<proteinExistence type="predicted"/>
<dbReference type="EMBL" id="CM010723">
    <property type="protein sequence ID" value="RZC76867.1"/>
    <property type="molecule type" value="Genomic_DNA"/>
</dbReference>
<dbReference type="Proteomes" id="UP000316621">
    <property type="component" value="Chromosome 9"/>
</dbReference>
<evidence type="ECO:0000313" key="2">
    <source>
        <dbReference type="Proteomes" id="UP000316621"/>
    </source>
</evidence>
<evidence type="ECO:0000313" key="1">
    <source>
        <dbReference type="EMBL" id="RZC76867.1"/>
    </source>
</evidence>
<accession>A0A4Y7KVR5</accession>
<sequence>MGNEDIRCCYGSVDDLEMAKMGFQQSIKRKTRSIPFQPTHFTVISRVLQHITKTNSNKDIMLLLSFNFSAPAAISHPWQHTHPANSIPALLTAYSVAYNHQQSPPTVHLHHDQCSIQILVLPCNASTKSSPLSQFKLNHSSSTTHSLAAAHIPISNSSLSQYHVQVHTSATQRNPSHSQAATASLQPAMSLLDLQFSCKPATHCSNNSSSKPFPCNTATHTHFNSFSLQQHITDNHFITTRSWHQRHLHLLEINHKSSINIIFSIP</sequence>
<dbReference type="Gramene" id="RZC76867">
    <property type="protein sequence ID" value="RZC76867"/>
    <property type="gene ID" value="C5167_001015"/>
</dbReference>
<keyword evidence="2" id="KW-1185">Reference proteome</keyword>